<dbReference type="Gene3D" id="3.90.1720.10">
    <property type="entry name" value="endopeptidase domain like (from Nostoc punctiforme)"/>
    <property type="match status" value="1"/>
</dbReference>
<feature type="domain" description="Peptidase C51" evidence="1">
    <location>
        <begin position="243"/>
        <end position="369"/>
    </location>
</feature>
<reference evidence="2 3" key="1">
    <citation type="submission" date="2023-08" db="EMBL/GenBank/DDBJ databases">
        <title>Streptococcus ruminantium-associated sheep mastitis outbreak detected in Italy is distinct from bovine isolates.</title>
        <authorList>
            <person name="Rosa M.N."/>
            <person name="Vezina B."/>
            <person name="Tola S."/>
        </authorList>
    </citation>
    <scope>NUCLEOTIDE SEQUENCE [LARGE SCALE GENOMIC DNA]</scope>
    <source>
        <strain evidence="2 3">OM6730</strain>
    </source>
</reference>
<dbReference type="RefSeq" id="WP_308938285.1">
    <property type="nucleotide sequence ID" value="NZ_JAVIBP010000028.1"/>
</dbReference>
<proteinExistence type="predicted"/>
<accession>A0ABU1B3W6</accession>
<organism evidence="2 3">
    <name type="scientific">Streptococcus ruminantium</name>
    <dbReference type="NCBI Taxonomy" id="1917441"/>
    <lineage>
        <taxon>Bacteria</taxon>
        <taxon>Bacillati</taxon>
        <taxon>Bacillota</taxon>
        <taxon>Bacilli</taxon>
        <taxon>Lactobacillales</taxon>
        <taxon>Streptococcaceae</taxon>
        <taxon>Streptococcus</taxon>
    </lineage>
</organism>
<evidence type="ECO:0000259" key="1">
    <source>
        <dbReference type="PROSITE" id="PS50911"/>
    </source>
</evidence>
<evidence type="ECO:0000313" key="3">
    <source>
        <dbReference type="Proteomes" id="UP001228446"/>
    </source>
</evidence>
<dbReference type="Proteomes" id="UP001228446">
    <property type="component" value="Unassembled WGS sequence"/>
</dbReference>
<dbReference type="InterPro" id="IPR038765">
    <property type="entry name" value="Papain-like_cys_pep_sf"/>
</dbReference>
<gene>
    <name evidence="2" type="ORF">RFF62_04855</name>
</gene>
<name>A0ABU1B3W6_9STRE</name>
<dbReference type="SUPFAM" id="SSF54001">
    <property type="entry name" value="Cysteine proteinases"/>
    <property type="match status" value="1"/>
</dbReference>
<comment type="caution">
    <text evidence="2">The sequence shown here is derived from an EMBL/GenBank/DDBJ whole genome shotgun (WGS) entry which is preliminary data.</text>
</comment>
<dbReference type="InterPro" id="IPR007921">
    <property type="entry name" value="CHAP_dom"/>
</dbReference>
<dbReference type="PROSITE" id="PS50911">
    <property type="entry name" value="CHAP"/>
    <property type="match status" value="1"/>
</dbReference>
<dbReference type="EMBL" id="JAVIBX010000014">
    <property type="protein sequence ID" value="MDQ8833117.1"/>
    <property type="molecule type" value="Genomic_DNA"/>
</dbReference>
<dbReference type="Pfam" id="PF05257">
    <property type="entry name" value="CHAP"/>
    <property type="match status" value="1"/>
</dbReference>
<evidence type="ECO:0000313" key="2">
    <source>
        <dbReference type="EMBL" id="MDQ8833117.1"/>
    </source>
</evidence>
<dbReference type="Gene3D" id="1.10.530.10">
    <property type="match status" value="1"/>
</dbReference>
<protein>
    <submittedName>
        <fullName evidence="2">CHAP domain-containing protein</fullName>
    </submittedName>
</protein>
<keyword evidence="3" id="KW-1185">Reference proteome</keyword>
<sequence>MFKNKWFKRFFLFFVFFFFFPFIVLLLLVGSSNSSQDKPVNGVIYVKHWTNGDAYTHHFLHQRYGITKEQIEGFIRSQGFEPEGRASGESFLEAQRKSGIDVRVLVAFAQMESSYGTAGVAKQYPDANIWGYGCFDNDPNQGRNWGPERAFNDFRTYQIEQLGNYNLQIMDERAYQYALGVLPVGKGVYYTDTSGTGKARATVMELFDKYIDENGGTPDPPATLISGVGTVASSFNFPPEFSGKLKYGQPTSVSLITQAGSGYEAGQCTWYVYNRLMETGIISVSDGYGYLGNGQDWVGSLTARGWSRSSVPVVGGVVSMAFGEYGHVAFIEHVNPDGTFLISECNYQGVQTQVHFRVIGHESNYTYAYRK</sequence>